<dbReference type="SMART" id="SM00393">
    <property type="entry name" value="R3H"/>
    <property type="match status" value="1"/>
</dbReference>
<evidence type="ECO:0000259" key="13">
    <source>
        <dbReference type="PROSITE" id="PS50089"/>
    </source>
</evidence>
<dbReference type="SUPFAM" id="SSF82708">
    <property type="entry name" value="R3H domain"/>
    <property type="match status" value="1"/>
</dbReference>
<gene>
    <name evidence="15" type="ORF">ElyMa_005377700</name>
</gene>
<dbReference type="InterPro" id="IPR000967">
    <property type="entry name" value="Znf_NFX1"/>
</dbReference>
<feature type="region of interest" description="Disordered" evidence="11">
    <location>
        <begin position="242"/>
        <end position="375"/>
    </location>
</feature>
<dbReference type="PANTHER" id="PTHR12360">
    <property type="entry name" value="NUCLEAR TRANSCRIPTION FACTOR, X-BOX BINDING 1 NFX1"/>
    <property type="match status" value="1"/>
</dbReference>
<proteinExistence type="inferred from homology"/>
<dbReference type="Proteomes" id="UP000762676">
    <property type="component" value="Unassembled WGS sequence"/>
</dbReference>
<feature type="domain" description="R3H" evidence="14">
    <location>
        <begin position="1015"/>
        <end position="1083"/>
    </location>
</feature>
<dbReference type="GO" id="GO:0000977">
    <property type="term" value="F:RNA polymerase II transcription regulatory region sequence-specific DNA binding"/>
    <property type="evidence" value="ECO:0007669"/>
    <property type="project" value="TreeGrafter"/>
</dbReference>
<dbReference type="InterPro" id="IPR019787">
    <property type="entry name" value="Znf_PHD-finger"/>
</dbReference>
<evidence type="ECO:0000256" key="3">
    <source>
        <dbReference type="ARBA" id="ARBA00022723"/>
    </source>
</evidence>
<feature type="compositionally biased region" description="Polar residues" evidence="11">
    <location>
        <begin position="319"/>
        <end position="332"/>
    </location>
</feature>
<dbReference type="PROSITE" id="PS50016">
    <property type="entry name" value="ZF_PHD_2"/>
    <property type="match status" value="1"/>
</dbReference>
<feature type="domain" description="PHD-type" evidence="12">
    <location>
        <begin position="385"/>
        <end position="439"/>
    </location>
</feature>
<keyword evidence="16" id="KW-1185">Reference proteome</keyword>
<name>A0AAV4EEZ1_9GAST</name>
<evidence type="ECO:0000313" key="16">
    <source>
        <dbReference type="Proteomes" id="UP000762676"/>
    </source>
</evidence>
<keyword evidence="5 10" id="KW-0863">Zinc-finger</keyword>
<evidence type="ECO:0000259" key="14">
    <source>
        <dbReference type="PROSITE" id="PS51061"/>
    </source>
</evidence>
<dbReference type="Pfam" id="PF01422">
    <property type="entry name" value="zf-NF-X1"/>
    <property type="match status" value="8"/>
</dbReference>
<evidence type="ECO:0000256" key="9">
    <source>
        <dbReference type="ARBA" id="ARBA00023242"/>
    </source>
</evidence>
<dbReference type="PROSITE" id="PS51061">
    <property type="entry name" value="R3H"/>
    <property type="match status" value="1"/>
</dbReference>
<feature type="compositionally biased region" description="Low complexity" evidence="11">
    <location>
        <begin position="1138"/>
        <end position="1147"/>
    </location>
</feature>
<dbReference type="CDD" id="cd06008">
    <property type="entry name" value="NF-X1-zinc-finger"/>
    <property type="match status" value="7"/>
</dbReference>
<dbReference type="InterPro" id="IPR001841">
    <property type="entry name" value="Znf_RING"/>
</dbReference>
<feature type="compositionally biased region" description="Polar residues" evidence="11">
    <location>
        <begin position="109"/>
        <end position="132"/>
    </location>
</feature>
<feature type="compositionally biased region" description="Basic and acidic residues" evidence="11">
    <location>
        <begin position="358"/>
        <end position="373"/>
    </location>
</feature>
<dbReference type="GO" id="GO:0000981">
    <property type="term" value="F:DNA-binding transcription factor activity, RNA polymerase II-specific"/>
    <property type="evidence" value="ECO:0007669"/>
    <property type="project" value="TreeGrafter"/>
</dbReference>
<dbReference type="InterPro" id="IPR001374">
    <property type="entry name" value="R3H_dom"/>
</dbReference>
<evidence type="ECO:0000256" key="2">
    <source>
        <dbReference type="ARBA" id="ARBA00007269"/>
    </source>
</evidence>
<evidence type="ECO:0000256" key="1">
    <source>
        <dbReference type="ARBA" id="ARBA00004123"/>
    </source>
</evidence>
<dbReference type="SMART" id="SM00438">
    <property type="entry name" value="ZnF_NFX"/>
    <property type="match status" value="9"/>
</dbReference>
<keyword evidence="7" id="KW-0805">Transcription regulation</keyword>
<feature type="region of interest" description="Disordered" evidence="11">
    <location>
        <begin position="109"/>
        <end position="221"/>
    </location>
</feature>
<sequence length="1178" mass="131607">MSWQSEGQPYAFQENVVHPGMYASDFEQLAFYEQYSQIGGTDGRSDMAFPNYGYQAFGASNGNSTYNPMYMPAFPPSYQYSQDMTVYPYSEIMTGPEAGATGFNVESGSFNNYSNGQRGNGRQDSRGGNQKHPNGYYNGRGQRHYKPSSFHYQPQHENYTDYGYQYRGGQFSYSDYDRRPQRKGGNRDSNNTQGRGFQARGKNFQNGSRAGESYEAMNSHKKKTNDCLTEIKQEAGANHLTAENNDHATSQEENGITHLKVKGKQGKYENSRVKSNSFYKDSSQTSDNPTDNNNKERAKRVFSSGRQVDRRINRDGRSNAGSWMNSQNSSKTPAFDNLHLHADKDNRTFHSHSKQKRAKENERPSHKENDESQRATLTEQLSANKYECMVCCDNVRVEEPIWSCKNCYHVFHLTCIKKWAQSSISQDSRIWRCPGCQNETTYIPSRYFCFCGRRKDPRYVRGEIPHSCGESCKRKRGGDCKHPCTLLCHPGPCPPCSSMISVTCDCGKIRKNVRCSAKTQFKCDQVCGKKLNCLEHTCESECHRDPCHPCSVSKSQECFCSKTKRTVICGTDEYAMVSFSCEKPCGRTLNCGNHLCEELCHPGECAPCSLSPSNLQFCACGKTEIKLLKSPERQSCLDPIPTCTQICNKPMACGSALQPHLCDRPCHNGECGPCKKETTLRCKCGATEKKMPCEVAVTFNARNPFKCQKRCGKKKTCGRHKCSETCCTMDIHICELVCGKKLSCGIHKCEELCHKGNCKRCLQASFDELTCYCGAAVIEPPVPCGTRRPECHLPCTREHDCDHEVRHQCHAEEKCPPCTELTEKLCMGGHTVRKNVPCYLDCVSCGYPCNKKLPCGQHLCLKKCHRGDCLDDGAICTQPCPQPRVSCSHPCGAPCHTGKCPDTACKTEITISCPCGNRSAKVQCQAGGDLQANIAQFQRLSVQSMMESDGQSIDMSQFTQMKKSKRRLDCDTNCAIIERNKRLALALEIKNPDMSSKLGNPTFSDFLIDFAKKNPKFASGVEKSLCDLVHLLKKGNQSSKTHAFQSMNRDQRHFVHELAEFYGCQTQSYDYEPNKNVVATAVRDKCWLPNISLMDHALKDQVPKRLSSRMGVSLTAMKKEKEEVKEKPSSSRAWETTSWQSSSASAAAAAPVSASGGTASLSSTKPAAPVIDYFDFEG</sequence>
<dbReference type="InterPro" id="IPR034078">
    <property type="entry name" value="NFX1_fam"/>
</dbReference>
<feature type="region of interest" description="Disordered" evidence="11">
    <location>
        <begin position="1117"/>
        <end position="1147"/>
    </location>
</feature>
<keyword evidence="3" id="KW-0479">Metal-binding</keyword>
<keyword evidence="9" id="KW-0539">Nucleus</keyword>
<dbReference type="InterPro" id="IPR036867">
    <property type="entry name" value="R3H_dom_sf"/>
</dbReference>
<evidence type="ECO:0000256" key="8">
    <source>
        <dbReference type="ARBA" id="ARBA00023163"/>
    </source>
</evidence>
<keyword evidence="4" id="KW-0677">Repeat</keyword>
<evidence type="ECO:0000313" key="15">
    <source>
        <dbReference type="EMBL" id="GFR59088.1"/>
    </source>
</evidence>
<dbReference type="EMBL" id="BMAT01010700">
    <property type="protein sequence ID" value="GFR59088.1"/>
    <property type="molecule type" value="Genomic_DNA"/>
</dbReference>
<evidence type="ECO:0000256" key="4">
    <source>
        <dbReference type="ARBA" id="ARBA00022737"/>
    </source>
</evidence>
<dbReference type="CDD" id="cd16696">
    <property type="entry name" value="RING-CH-C4HC3_NFX1"/>
    <property type="match status" value="1"/>
</dbReference>
<comment type="similarity">
    <text evidence="2">Belongs to the NFX1 family.</text>
</comment>
<evidence type="ECO:0000256" key="7">
    <source>
        <dbReference type="ARBA" id="ARBA00023015"/>
    </source>
</evidence>
<feature type="compositionally biased region" description="Basic and acidic residues" evidence="11">
    <location>
        <begin position="307"/>
        <end position="317"/>
    </location>
</feature>
<comment type="subcellular location">
    <subcellularLocation>
        <location evidence="1">Nucleus</location>
    </subcellularLocation>
</comment>
<evidence type="ECO:0000259" key="12">
    <source>
        <dbReference type="PROSITE" id="PS50016"/>
    </source>
</evidence>
<dbReference type="InterPro" id="IPR034076">
    <property type="entry name" value="R3H_NF-X1"/>
</dbReference>
<evidence type="ECO:0000256" key="10">
    <source>
        <dbReference type="PROSITE-ProRule" id="PRU00175"/>
    </source>
</evidence>
<dbReference type="PANTHER" id="PTHR12360:SF12">
    <property type="entry name" value="TRANSCRIPTIONAL REPRESSOR NF-X1"/>
    <property type="match status" value="1"/>
</dbReference>
<dbReference type="AlphaFoldDB" id="A0AAV4EEZ1"/>
<evidence type="ECO:0000256" key="11">
    <source>
        <dbReference type="SAM" id="MobiDB-lite"/>
    </source>
</evidence>
<feature type="compositionally biased region" description="Basic and acidic residues" evidence="11">
    <location>
        <begin position="1117"/>
        <end position="1129"/>
    </location>
</feature>
<dbReference type="Gene3D" id="3.30.1370.50">
    <property type="entry name" value="R3H-like domain"/>
    <property type="match status" value="1"/>
</dbReference>
<feature type="compositionally biased region" description="Basic and acidic residues" evidence="11">
    <location>
        <begin position="338"/>
        <end position="348"/>
    </location>
</feature>
<feature type="compositionally biased region" description="Polar residues" evidence="11">
    <location>
        <begin position="273"/>
        <end position="292"/>
    </location>
</feature>
<dbReference type="GO" id="GO:0000122">
    <property type="term" value="P:negative regulation of transcription by RNA polymerase II"/>
    <property type="evidence" value="ECO:0007669"/>
    <property type="project" value="TreeGrafter"/>
</dbReference>
<accession>A0AAV4EEZ1</accession>
<dbReference type="PROSITE" id="PS50089">
    <property type="entry name" value="ZF_RING_2"/>
    <property type="match status" value="1"/>
</dbReference>
<dbReference type="SUPFAM" id="SSF57850">
    <property type="entry name" value="RING/U-box"/>
    <property type="match status" value="1"/>
</dbReference>
<organism evidence="15 16">
    <name type="scientific">Elysia marginata</name>
    <dbReference type="NCBI Taxonomy" id="1093978"/>
    <lineage>
        <taxon>Eukaryota</taxon>
        <taxon>Metazoa</taxon>
        <taxon>Spiralia</taxon>
        <taxon>Lophotrochozoa</taxon>
        <taxon>Mollusca</taxon>
        <taxon>Gastropoda</taxon>
        <taxon>Heterobranchia</taxon>
        <taxon>Euthyneura</taxon>
        <taxon>Panpulmonata</taxon>
        <taxon>Sacoglossa</taxon>
        <taxon>Placobranchoidea</taxon>
        <taxon>Plakobranchidae</taxon>
        <taxon>Elysia</taxon>
    </lineage>
</organism>
<evidence type="ECO:0000256" key="6">
    <source>
        <dbReference type="ARBA" id="ARBA00022833"/>
    </source>
</evidence>
<keyword evidence="8" id="KW-0804">Transcription</keyword>
<dbReference type="Pfam" id="PF01424">
    <property type="entry name" value="R3H"/>
    <property type="match status" value="1"/>
</dbReference>
<feature type="domain" description="RING-type" evidence="13">
    <location>
        <begin position="388"/>
        <end position="437"/>
    </location>
</feature>
<protein>
    <submittedName>
        <fullName evidence="15">Transcriptional repressor NF-X1</fullName>
    </submittedName>
</protein>
<evidence type="ECO:0000256" key="5">
    <source>
        <dbReference type="ARBA" id="ARBA00022771"/>
    </source>
</evidence>
<keyword evidence="6" id="KW-0862">Zinc</keyword>
<dbReference type="GO" id="GO:0008270">
    <property type="term" value="F:zinc ion binding"/>
    <property type="evidence" value="ECO:0007669"/>
    <property type="project" value="UniProtKB-KW"/>
</dbReference>
<reference evidence="15 16" key="1">
    <citation type="journal article" date="2021" name="Elife">
        <title>Chloroplast acquisition without the gene transfer in kleptoplastic sea slugs, Plakobranchus ocellatus.</title>
        <authorList>
            <person name="Maeda T."/>
            <person name="Takahashi S."/>
            <person name="Yoshida T."/>
            <person name="Shimamura S."/>
            <person name="Takaki Y."/>
            <person name="Nagai Y."/>
            <person name="Toyoda A."/>
            <person name="Suzuki Y."/>
            <person name="Arimoto A."/>
            <person name="Ishii H."/>
            <person name="Satoh N."/>
            <person name="Nishiyama T."/>
            <person name="Hasebe M."/>
            <person name="Maruyama T."/>
            <person name="Minagawa J."/>
            <person name="Obokata J."/>
            <person name="Shigenobu S."/>
        </authorList>
    </citation>
    <scope>NUCLEOTIDE SEQUENCE [LARGE SCALE GENOMIC DNA]</scope>
</reference>
<dbReference type="GO" id="GO:0005634">
    <property type="term" value="C:nucleus"/>
    <property type="evidence" value="ECO:0007669"/>
    <property type="project" value="UniProtKB-SubCell"/>
</dbReference>
<comment type="caution">
    <text evidence="15">The sequence shown here is derived from an EMBL/GenBank/DDBJ whole genome shotgun (WGS) entry which is preliminary data.</text>
</comment>
<dbReference type="CDD" id="cd02643">
    <property type="entry name" value="R3H_NF-X1"/>
    <property type="match status" value="1"/>
</dbReference>